<keyword evidence="4" id="KW-0862">Zinc</keyword>
<dbReference type="AlphaFoldDB" id="A0A979FSX5"/>
<accession>A0A979FSX5</accession>
<evidence type="ECO:0000313" key="7">
    <source>
        <dbReference type="Proteomes" id="UP000694843"/>
    </source>
</evidence>
<organism evidence="7 8">
    <name type="scientific">Hyalella azteca</name>
    <name type="common">Amphipod</name>
    <dbReference type="NCBI Taxonomy" id="294128"/>
    <lineage>
        <taxon>Eukaryota</taxon>
        <taxon>Metazoa</taxon>
        <taxon>Ecdysozoa</taxon>
        <taxon>Arthropoda</taxon>
        <taxon>Crustacea</taxon>
        <taxon>Multicrustacea</taxon>
        <taxon>Malacostraca</taxon>
        <taxon>Eumalacostraca</taxon>
        <taxon>Peracarida</taxon>
        <taxon>Amphipoda</taxon>
        <taxon>Senticaudata</taxon>
        <taxon>Talitrida</taxon>
        <taxon>Talitroidea</taxon>
        <taxon>Hyalellidae</taxon>
        <taxon>Hyalella</taxon>
    </lineage>
</organism>
<feature type="domain" description="C2H2-type" evidence="6">
    <location>
        <begin position="199"/>
        <end position="227"/>
    </location>
</feature>
<protein>
    <submittedName>
        <fullName evidence="8">Transcriptional repressor CTCF-like</fullName>
    </submittedName>
</protein>
<reference evidence="8" key="1">
    <citation type="submission" date="2025-08" db="UniProtKB">
        <authorList>
            <consortium name="RefSeq"/>
        </authorList>
    </citation>
    <scope>IDENTIFICATION</scope>
    <source>
        <tissue evidence="8">Whole organism</tissue>
    </source>
</reference>
<dbReference type="InterPro" id="IPR013087">
    <property type="entry name" value="Znf_C2H2_type"/>
</dbReference>
<evidence type="ECO:0000256" key="1">
    <source>
        <dbReference type="ARBA" id="ARBA00022723"/>
    </source>
</evidence>
<dbReference type="PANTHER" id="PTHR24403:SF67">
    <property type="entry name" value="FI01116P-RELATED"/>
    <property type="match status" value="1"/>
</dbReference>
<keyword evidence="3 5" id="KW-0863">Zinc-finger</keyword>
<name>A0A979FSX5_HYAAZ</name>
<dbReference type="InterPro" id="IPR050688">
    <property type="entry name" value="Zinc_finger/UBP_domain"/>
</dbReference>
<dbReference type="GO" id="GO:0005634">
    <property type="term" value="C:nucleus"/>
    <property type="evidence" value="ECO:0007669"/>
    <property type="project" value="TreeGrafter"/>
</dbReference>
<dbReference type="Gene3D" id="3.30.160.60">
    <property type="entry name" value="Classic Zinc Finger"/>
    <property type="match status" value="1"/>
</dbReference>
<dbReference type="GO" id="GO:0008270">
    <property type="term" value="F:zinc ion binding"/>
    <property type="evidence" value="ECO:0007669"/>
    <property type="project" value="UniProtKB-KW"/>
</dbReference>
<dbReference type="Proteomes" id="UP000694843">
    <property type="component" value="Unplaced"/>
</dbReference>
<dbReference type="GO" id="GO:0010468">
    <property type="term" value="P:regulation of gene expression"/>
    <property type="evidence" value="ECO:0007669"/>
    <property type="project" value="TreeGrafter"/>
</dbReference>
<evidence type="ECO:0000259" key="6">
    <source>
        <dbReference type="PROSITE" id="PS50157"/>
    </source>
</evidence>
<dbReference type="OrthoDB" id="3561125at2759"/>
<gene>
    <name evidence="8" type="primary">LOC125178833</name>
</gene>
<dbReference type="PROSITE" id="PS50157">
    <property type="entry name" value="ZINC_FINGER_C2H2_2"/>
    <property type="match status" value="1"/>
</dbReference>
<proteinExistence type="predicted"/>
<evidence type="ECO:0000256" key="5">
    <source>
        <dbReference type="PROSITE-ProRule" id="PRU00042"/>
    </source>
</evidence>
<evidence type="ECO:0000256" key="2">
    <source>
        <dbReference type="ARBA" id="ARBA00022737"/>
    </source>
</evidence>
<dbReference type="SUPFAM" id="SSF57667">
    <property type="entry name" value="beta-beta-alpha zinc fingers"/>
    <property type="match status" value="1"/>
</dbReference>
<dbReference type="KEGG" id="hazt:125178833"/>
<dbReference type="InterPro" id="IPR036236">
    <property type="entry name" value="Znf_C2H2_sf"/>
</dbReference>
<keyword evidence="7" id="KW-1185">Reference proteome</keyword>
<keyword evidence="1" id="KW-0479">Metal-binding</keyword>
<evidence type="ECO:0000256" key="3">
    <source>
        <dbReference type="ARBA" id="ARBA00022771"/>
    </source>
</evidence>
<dbReference type="RefSeq" id="XP_047739482.1">
    <property type="nucleotide sequence ID" value="XM_047883526.1"/>
</dbReference>
<dbReference type="PANTHER" id="PTHR24403">
    <property type="entry name" value="ZINC FINGER PROTEIN"/>
    <property type="match status" value="1"/>
</dbReference>
<dbReference type="SMART" id="SM00355">
    <property type="entry name" value="ZnF_C2H2"/>
    <property type="match status" value="2"/>
</dbReference>
<sequence>MEAPVVPLGAHPNSLQKISAPLLNQFGEVGSALASRDAAGNTDASEASCSKERVASWCSQHALAPAGVGQLPHHIDVDNSASGPHRFSENTSNSGIGLQQHINAMHSINKFFQLPDFEQSSTTRKSIQVLIDSKNSCRRKSKSRFCLNSCTNDTDLEQHICSQPPPRNAQKYSQSKHADGCKEVLHKHCLSKHLSVKKLCCSECDYACTTKRNLKSHLLRKHSMGKPLLCSICDYVCSSKYELKSHFVRRHSTENLFCALIGSLASQLTYKLCAHEVQQLEDTF</sequence>
<evidence type="ECO:0000313" key="8">
    <source>
        <dbReference type="RefSeq" id="XP_047739482.1"/>
    </source>
</evidence>
<dbReference type="PROSITE" id="PS00028">
    <property type="entry name" value="ZINC_FINGER_C2H2_1"/>
    <property type="match status" value="2"/>
</dbReference>
<dbReference type="GeneID" id="125178833"/>
<keyword evidence="2" id="KW-0677">Repeat</keyword>
<evidence type="ECO:0000256" key="4">
    <source>
        <dbReference type="ARBA" id="ARBA00022833"/>
    </source>
</evidence>